<proteinExistence type="inferred from homology"/>
<dbReference type="GO" id="GO:0015768">
    <property type="term" value="P:maltose transport"/>
    <property type="evidence" value="ECO:0007669"/>
    <property type="project" value="TreeGrafter"/>
</dbReference>
<name>A0A0G1NBK9_9BACT</name>
<dbReference type="InterPro" id="IPR006059">
    <property type="entry name" value="SBP"/>
</dbReference>
<evidence type="ECO:0000313" key="6">
    <source>
        <dbReference type="Proteomes" id="UP000034032"/>
    </source>
</evidence>
<evidence type="ECO:0000256" key="2">
    <source>
        <dbReference type="ARBA" id="ARBA00022448"/>
    </source>
</evidence>
<evidence type="ECO:0000256" key="4">
    <source>
        <dbReference type="SAM" id="Phobius"/>
    </source>
</evidence>
<dbReference type="Proteomes" id="UP000034032">
    <property type="component" value="Unassembled WGS sequence"/>
</dbReference>
<dbReference type="Gene3D" id="3.40.190.10">
    <property type="entry name" value="Periplasmic binding protein-like II"/>
    <property type="match status" value="1"/>
</dbReference>
<keyword evidence="4" id="KW-0812">Transmembrane</keyword>
<dbReference type="PANTHER" id="PTHR30061">
    <property type="entry name" value="MALTOSE-BINDING PERIPLASMIC PROTEIN"/>
    <property type="match status" value="1"/>
</dbReference>
<evidence type="ECO:0000256" key="3">
    <source>
        <dbReference type="ARBA" id="ARBA00022729"/>
    </source>
</evidence>
<comment type="similarity">
    <text evidence="1">Belongs to the bacterial solute-binding protein 1 family.</text>
</comment>
<feature type="transmembrane region" description="Helical" evidence="4">
    <location>
        <begin position="14"/>
        <end position="35"/>
    </location>
</feature>
<gene>
    <name evidence="5" type="ORF">UW79_C0017G0014</name>
</gene>
<keyword evidence="4" id="KW-0472">Membrane</keyword>
<sequence>MPLPFSGFTSSNKLFYILVGIIVFVFFATIIWILAGVQSRPEKSALEFWGVFDENKSLSKAIDKFESQHSGVRITYKEFSYEDYERNLIDALAAGTGPDIFMIHNTWLAKHRNKLESQPQPTSKNEEGFINIVDFKNQFVDVAFTDLVFQDKIYAMPIYLDTLALFYNKSLLNSAGITTPPANWEEFNKDVELLTKFDKFGNIIQAGAAMGTARNINRSTDILMLLMLQNGTRMTNVANTNATFARAVNAERVGENALQYYVDFANPLKKVYAWNDSQHYSVDAFVEESLAMMFNYSHQVDILRSKAPRINIGIAPIPQVTSLQASNYANYWAPAVSVAAENKTAAWQFINFLSSREGATLYLSEVLRPSARRDIIDIQRTDPILGPFAVQALSAKSWHQVDSIAIEKIFADMIDDINYGRAKLGDALRNAQEKVNVLMQKQL</sequence>
<evidence type="ECO:0000256" key="1">
    <source>
        <dbReference type="ARBA" id="ARBA00008520"/>
    </source>
</evidence>
<dbReference type="AlphaFoldDB" id="A0A0G1NBK9"/>
<reference evidence="5 6" key="1">
    <citation type="journal article" date="2015" name="Nature">
        <title>rRNA introns, odd ribosomes, and small enigmatic genomes across a large radiation of phyla.</title>
        <authorList>
            <person name="Brown C.T."/>
            <person name="Hug L.A."/>
            <person name="Thomas B.C."/>
            <person name="Sharon I."/>
            <person name="Castelle C.J."/>
            <person name="Singh A."/>
            <person name="Wilkins M.J."/>
            <person name="Williams K.H."/>
            <person name="Banfield J.F."/>
        </authorList>
    </citation>
    <scope>NUCLEOTIDE SEQUENCE [LARGE SCALE GENOMIC DNA]</scope>
</reference>
<dbReference type="PANTHER" id="PTHR30061:SF50">
    <property type="entry name" value="MALTOSE_MALTODEXTRIN-BINDING PERIPLASMIC PROTEIN"/>
    <property type="match status" value="1"/>
</dbReference>
<dbReference type="EMBL" id="LCJR01000017">
    <property type="protein sequence ID" value="KKT81574.1"/>
    <property type="molecule type" value="Genomic_DNA"/>
</dbReference>
<protein>
    <submittedName>
        <fullName evidence="5">Extracellular solute-binding protein family 1</fullName>
    </submittedName>
</protein>
<evidence type="ECO:0000313" key="5">
    <source>
        <dbReference type="EMBL" id="KKT81574.1"/>
    </source>
</evidence>
<keyword evidence="4" id="KW-1133">Transmembrane helix</keyword>
<comment type="caution">
    <text evidence="5">The sequence shown here is derived from an EMBL/GenBank/DDBJ whole genome shotgun (WGS) entry which is preliminary data.</text>
</comment>
<accession>A0A0G1NBK9</accession>
<dbReference type="GO" id="GO:0055052">
    <property type="term" value="C:ATP-binding cassette (ABC) transporter complex, substrate-binding subunit-containing"/>
    <property type="evidence" value="ECO:0007669"/>
    <property type="project" value="TreeGrafter"/>
</dbReference>
<keyword evidence="3" id="KW-0732">Signal</keyword>
<organism evidence="5 6">
    <name type="scientific">Candidatus Yanofskybacteria bacterium GW2011_GWA2_44_9</name>
    <dbReference type="NCBI Taxonomy" id="1619025"/>
    <lineage>
        <taxon>Bacteria</taxon>
        <taxon>Candidatus Yanofskyibacteriota</taxon>
    </lineage>
</organism>
<keyword evidence="2" id="KW-0813">Transport</keyword>
<dbReference type="SUPFAM" id="SSF53850">
    <property type="entry name" value="Periplasmic binding protein-like II"/>
    <property type="match status" value="1"/>
</dbReference>
<dbReference type="GO" id="GO:1901982">
    <property type="term" value="F:maltose binding"/>
    <property type="evidence" value="ECO:0007669"/>
    <property type="project" value="TreeGrafter"/>
</dbReference>
<dbReference type="GO" id="GO:0042956">
    <property type="term" value="P:maltodextrin transmembrane transport"/>
    <property type="evidence" value="ECO:0007669"/>
    <property type="project" value="TreeGrafter"/>
</dbReference>
<dbReference type="Pfam" id="PF01547">
    <property type="entry name" value="SBP_bac_1"/>
    <property type="match status" value="1"/>
</dbReference>